<sequence>MPAVFREPEFAVARLSLLSAGTPAPRLPEDMDDPEQLRAFLAEVAHDPVAREAVAVSSLSLDETLEKAAAGEPVKPKQLRRGALSALRYLTRMRHRATPFGLMAGVAPVTFGDDTRVRIGARHHKHVRPDLAWLVAVVRDLLRDPAVRSGLRVVANDLCRVRGDHLVVPRVLGDDEDPEGAHETVVARTEVVRAALDAARTPVPFRALLDRVVTACPGENRAAVEERLGELVERDVLLTDLYPPLTSADPLGHVLGTLAATGNAPARERLGAVADALDEYAAAPVGTAYARLRGTVRIMRTARPSDRPLHVDLGMDADIVLPRHVATELADAASMAWRLSPPPSRPLADYHAAFLERYGLRGLVPVHEVLDPHLGLGPPSGRGGPAYPVEPASRATLLCGLAQRAAAREEDEVVIDAELAARLARPGTEDGPGSYVEPVARLFAASGEALAAGDFRLVLSGMNFTRPGAMFGRFLHLLPKLREPFTTCVDELAAGWPSATATQLVAPTLRARSANVGQVPPLTPGTLVVGAFADTGDPRVLNLHDLAVGADRDRLSVVSLRTGQEIVPLPFNANEVRTTAPDAVRLLFQIGACRTPRWSMWSWGAAAERLPFLPRIRYGRTVLSPARWLPDERLTDPTRSWARWRRLLDEWRAQWRVPDRIEAVHADQPLPLDLRSAADLRVLRNELCRNPGTVLREEPLGGAYGTGWAGGRSCELAVPLLPERQRSYPAARRELPLRTAVDPARTRKAHQPGGDWLYLKVYATSDRHDEILSRALPPLLDRAAPVADRWFYVRYEDDEPHLRIRFHGAAAELNARLLPAVHEWAGRLAAAGGIRDLTIGTYRPELARYGGPEAMEDAERAFCADSEAAVEQLRMRDAGLLDVPVELLLAANCFDLAARLVGDGWQEWLLDACPPDVGHHVFQRYRREAVALLGPLAVPADGPPPLPGVERLTEIWERRAPRLTRYGQLIRGAIAEGRLGTAPAPFRSVLHLHHNRLGGMDPETERGSYAIARGVLRTIADRERHLNRESRRATWAP</sequence>
<reference evidence="3 4" key="1">
    <citation type="submission" date="2019-07" db="EMBL/GenBank/DDBJ databases">
        <title>New species of Amycolatopsis and Streptomyces.</title>
        <authorList>
            <person name="Duangmal K."/>
            <person name="Teo W.F.A."/>
            <person name="Lipun K."/>
        </authorList>
    </citation>
    <scope>NUCLEOTIDE SEQUENCE [LARGE SCALE GENOMIC DNA]</scope>
    <source>
        <strain evidence="3 4">NBRC 106415</strain>
    </source>
</reference>
<accession>A0A5N8XTP1</accession>
<dbReference type="RefSeq" id="WP_152775388.1">
    <property type="nucleotide sequence ID" value="NZ_VJZC01000360.1"/>
</dbReference>
<dbReference type="NCBIfam" id="TIGR03891">
    <property type="entry name" value="thiopep_ocin"/>
    <property type="match status" value="1"/>
</dbReference>
<comment type="caution">
    <text evidence="3">The sequence shown here is derived from an EMBL/GenBank/DDBJ whole genome shotgun (WGS) entry which is preliminary data.</text>
</comment>
<keyword evidence="4" id="KW-1185">Reference proteome</keyword>
<dbReference type="EMBL" id="VJZC01000360">
    <property type="protein sequence ID" value="MPY61995.1"/>
    <property type="molecule type" value="Genomic_DNA"/>
</dbReference>
<dbReference type="InterPro" id="IPR023809">
    <property type="entry name" value="Thiopep_bacteriocin_synth_dom"/>
</dbReference>
<dbReference type="Pfam" id="PF04738">
    <property type="entry name" value="Lant_dehydr_N"/>
    <property type="match status" value="1"/>
</dbReference>
<name>A0A5N8XTP1_9ACTN</name>
<organism evidence="3 4">
    <name type="scientific">Streptomyces spongiae</name>
    <dbReference type="NCBI Taxonomy" id="565072"/>
    <lineage>
        <taxon>Bacteria</taxon>
        <taxon>Bacillati</taxon>
        <taxon>Actinomycetota</taxon>
        <taxon>Actinomycetes</taxon>
        <taxon>Kitasatosporales</taxon>
        <taxon>Streptomycetaceae</taxon>
        <taxon>Streptomyces</taxon>
    </lineage>
</organism>
<dbReference type="OrthoDB" id="1273722at2"/>
<dbReference type="Pfam" id="PF14028">
    <property type="entry name" value="Lant_dehydr_C"/>
    <property type="match status" value="1"/>
</dbReference>
<dbReference type="InterPro" id="IPR006827">
    <property type="entry name" value="Lant_deHydtase_N"/>
</dbReference>
<evidence type="ECO:0000259" key="2">
    <source>
        <dbReference type="Pfam" id="PF14028"/>
    </source>
</evidence>
<feature type="domain" description="Lantibiotic dehydratase N-terminal" evidence="1">
    <location>
        <begin position="47"/>
        <end position="683"/>
    </location>
</feature>
<evidence type="ECO:0000313" key="4">
    <source>
        <dbReference type="Proteomes" id="UP000400924"/>
    </source>
</evidence>
<feature type="domain" description="Thiopeptide-type bacteriocin biosynthesis" evidence="2">
    <location>
        <begin position="756"/>
        <end position="1013"/>
    </location>
</feature>
<gene>
    <name evidence="3" type="ORF">FNH08_34100</name>
</gene>
<evidence type="ECO:0000259" key="1">
    <source>
        <dbReference type="Pfam" id="PF04738"/>
    </source>
</evidence>
<dbReference type="AlphaFoldDB" id="A0A5N8XTP1"/>
<evidence type="ECO:0008006" key="5">
    <source>
        <dbReference type="Google" id="ProtNLM"/>
    </source>
</evidence>
<dbReference type="Proteomes" id="UP000400924">
    <property type="component" value="Unassembled WGS sequence"/>
</dbReference>
<protein>
    <recommendedName>
        <fullName evidence="5">Lantibiotic dehydratase</fullName>
    </recommendedName>
</protein>
<evidence type="ECO:0000313" key="3">
    <source>
        <dbReference type="EMBL" id="MPY61995.1"/>
    </source>
</evidence>
<proteinExistence type="predicted"/>